<keyword evidence="3" id="KW-0812">Transmembrane</keyword>
<protein>
    <submittedName>
        <fullName evidence="4">Uncharacterized protein</fullName>
    </submittedName>
</protein>
<feature type="transmembrane region" description="Helical" evidence="3">
    <location>
        <begin position="24"/>
        <end position="51"/>
    </location>
</feature>
<accession>A0A098S346</accession>
<keyword evidence="5" id="KW-1185">Reference proteome</keyword>
<evidence type="ECO:0000313" key="4">
    <source>
        <dbReference type="EMBL" id="KGE86560.1"/>
    </source>
</evidence>
<dbReference type="Proteomes" id="UP000029736">
    <property type="component" value="Unassembled WGS sequence"/>
</dbReference>
<keyword evidence="3" id="KW-1133">Transmembrane helix</keyword>
<feature type="transmembrane region" description="Helical" evidence="3">
    <location>
        <begin position="57"/>
        <end position="74"/>
    </location>
</feature>
<feature type="coiled-coil region" evidence="1">
    <location>
        <begin position="199"/>
        <end position="226"/>
    </location>
</feature>
<evidence type="ECO:0000256" key="3">
    <source>
        <dbReference type="SAM" id="Phobius"/>
    </source>
</evidence>
<feature type="compositionally biased region" description="Basic and acidic residues" evidence="2">
    <location>
        <begin position="325"/>
        <end position="343"/>
    </location>
</feature>
<keyword evidence="3" id="KW-0472">Membrane</keyword>
<organism evidence="4 5">
    <name type="scientific">Phaeodactylibacter xiamenensis</name>
    <dbReference type="NCBI Taxonomy" id="1524460"/>
    <lineage>
        <taxon>Bacteria</taxon>
        <taxon>Pseudomonadati</taxon>
        <taxon>Bacteroidota</taxon>
        <taxon>Saprospiria</taxon>
        <taxon>Saprospirales</taxon>
        <taxon>Haliscomenobacteraceae</taxon>
        <taxon>Phaeodactylibacter</taxon>
    </lineage>
</organism>
<dbReference type="AlphaFoldDB" id="A0A098S346"/>
<feature type="region of interest" description="Disordered" evidence="2">
    <location>
        <begin position="306"/>
        <end position="343"/>
    </location>
</feature>
<dbReference type="STRING" id="1524460.IX84_20625"/>
<keyword evidence="1" id="KW-0175">Coiled coil</keyword>
<dbReference type="RefSeq" id="WP_044224697.1">
    <property type="nucleotide sequence ID" value="NZ_JBKAGJ010000025.1"/>
</dbReference>
<reference evidence="4 5" key="1">
    <citation type="journal article" date="2014" name="Int. J. Syst. Evol. Microbiol.">
        <title>Phaeodactylibacter xiamenensis gen. nov., sp. nov., a member of the family Saprospiraceae isolated from the marine alga Phaeodactylum tricornutum.</title>
        <authorList>
            <person name="Chen Z.Jr."/>
            <person name="Lei X."/>
            <person name="Lai Q."/>
            <person name="Li Y."/>
            <person name="Zhang B."/>
            <person name="Zhang J."/>
            <person name="Zhang H."/>
            <person name="Yang L."/>
            <person name="Zheng W."/>
            <person name="Tian Y."/>
            <person name="Yu Z."/>
            <person name="Xu H.Jr."/>
            <person name="Zheng T."/>
        </authorList>
    </citation>
    <scope>NUCLEOTIDE SEQUENCE [LARGE SCALE GENOMIC DNA]</scope>
    <source>
        <strain evidence="4 5">KD52</strain>
    </source>
</reference>
<feature type="compositionally biased region" description="Low complexity" evidence="2">
    <location>
        <begin position="306"/>
        <end position="320"/>
    </location>
</feature>
<sequence length="343" mass="38826">MATSSPNFDQSEFKQKSFWKRPEGVTGAIFLGALILGGGYLLAVNMAAILALVQNTLYLAILLAVLAAVVYMVLDPRMRNLIWYMYKSVMRKVTGIFVQVDPIGILKSYVEDLSNNLVKMRKQIGILRGQMRKLQTLVEENTRTIEEQMKMASAAKEKGMDSQVVLATRKAARLRDSNEKYTSLLNRMDVMFRILKKMHQNSEILLEDTKDQVQLKEQERKAIRTSHSAMKSAMSVMSGDPDKRAMFDAAMEAITDDVANKVGEMERFMEMSSNVMNSIDLQQGIFEDEGLKMLEQWEKESTLMLMDGDSSSSDTLNLDSPMAEPEQRKQGGSRKEGYDTFFD</sequence>
<gene>
    <name evidence="4" type="ORF">IX84_20625</name>
</gene>
<dbReference type="EMBL" id="JPOS01000077">
    <property type="protein sequence ID" value="KGE86560.1"/>
    <property type="molecule type" value="Genomic_DNA"/>
</dbReference>
<dbReference type="OrthoDB" id="1157971at2"/>
<comment type="caution">
    <text evidence="4">The sequence shown here is derived from an EMBL/GenBank/DDBJ whole genome shotgun (WGS) entry which is preliminary data.</text>
</comment>
<name>A0A098S346_9BACT</name>
<evidence type="ECO:0000256" key="2">
    <source>
        <dbReference type="SAM" id="MobiDB-lite"/>
    </source>
</evidence>
<evidence type="ECO:0000256" key="1">
    <source>
        <dbReference type="SAM" id="Coils"/>
    </source>
</evidence>
<proteinExistence type="predicted"/>
<evidence type="ECO:0000313" key="5">
    <source>
        <dbReference type="Proteomes" id="UP000029736"/>
    </source>
</evidence>